<dbReference type="InParanoid" id="D2HRJ1"/>
<accession>D2HRJ1</accession>
<feature type="region of interest" description="Disordered" evidence="12">
    <location>
        <begin position="109"/>
        <end position="133"/>
    </location>
</feature>
<gene>
    <name evidence="13" type="ORF">PANDA_014613</name>
</gene>
<evidence type="ECO:0000256" key="9">
    <source>
        <dbReference type="ARBA" id="ARBA00023049"/>
    </source>
</evidence>
<organism evidence="13">
    <name type="scientific">Ailuropoda melanoleuca</name>
    <name type="common">Giant panda</name>
    <dbReference type="NCBI Taxonomy" id="9646"/>
    <lineage>
        <taxon>Eukaryota</taxon>
        <taxon>Metazoa</taxon>
        <taxon>Chordata</taxon>
        <taxon>Craniata</taxon>
        <taxon>Vertebrata</taxon>
        <taxon>Euteleostomi</taxon>
        <taxon>Mammalia</taxon>
        <taxon>Eutheria</taxon>
        <taxon>Laurasiatheria</taxon>
        <taxon>Carnivora</taxon>
        <taxon>Caniformia</taxon>
        <taxon>Ursidae</taxon>
        <taxon>Ailuropoda</taxon>
    </lineage>
</organism>
<keyword evidence="4" id="KW-0645">Protease</keyword>
<dbReference type="AlphaFoldDB" id="D2HRJ1"/>
<evidence type="ECO:0000256" key="11">
    <source>
        <dbReference type="ARBA" id="ARBA00023180"/>
    </source>
</evidence>
<dbReference type="EMBL" id="GL193223">
    <property type="protein sequence ID" value="EFB18314.1"/>
    <property type="molecule type" value="Genomic_DNA"/>
</dbReference>
<dbReference type="GO" id="GO:0006508">
    <property type="term" value="P:proteolysis"/>
    <property type="evidence" value="ECO:0007669"/>
    <property type="project" value="UniProtKB-KW"/>
</dbReference>
<keyword evidence="8" id="KW-0862">Zinc</keyword>
<proteinExistence type="inferred from homology"/>
<dbReference type="Gene3D" id="3.40.630.10">
    <property type="entry name" value="Zn peptidases"/>
    <property type="match status" value="1"/>
</dbReference>
<dbReference type="InterPro" id="IPR039866">
    <property type="entry name" value="CPQ"/>
</dbReference>
<evidence type="ECO:0000256" key="6">
    <source>
        <dbReference type="ARBA" id="ARBA00022729"/>
    </source>
</evidence>
<name>D2HRJ1_AILME</name>
<dbReference type="SUPFAM" id="SSF53187">
    <property type="entry name" value="Zn-dependent exopeptidases"/>
    <property type="match status" value="1"/>
</dbReference>
<evidence type="ECO:0000256" key="1">
    <source>
        <dbReference type="ARBA" id="ARBA00004613"/>
    </source>
</evidence>
<keyword evidence="5" id="KW-0479">Metal-binding</keyword>
<keyword evidence="10" id="KW-0865">Zymogen</keyword>
<feature type="compositionally biased region" description="Polar residues" evidence="12">
    <location>
        <begin position="109"/>
        <end position="124"/>
    </location>
</feature>
<dbReference type="GO" id="GO:0005615">
    <property type="term" value="C:extracellular space"/>
    <property type="evidence" value="ECO:0007669"/>
    <property type="project" value="TreeGrafter"/>
</dbReference>
<dbReference type="GO" id="GO:0070573">
    <property type="term" value="F:metallodipeptidase activity"/>
    <property type="evidence" value="ECO:0007669"/>
    <property type="project" value="InterPro"/>
</dbReference>
<keyword evidence="6" id="KW-0732">Signal</keyword>
<comment type="subcellular location">
    <subcellularLocation>
        <location evidence="1">Secreted</location>
    </subcellularLocation>
</comment>
<dbReference type="GO" id="GO:0043171">
    <property type="term" value="P:peptide catabolic process"/>
    <property type="evidence" value="ECO:0007669"/>
    <property type="project" value="TreeGrafter"/>
</dbReference>
<comment type="similarity">
    <text evidence="2">Belongs to the peptidase M28 family.</text>
</comment>
<evidence type="ECO:0000256" key="12">
    <source>
        <dbReference type="SAM" id="MobiDB-lite"/>
    </source>
</evidence>
<dbReference type="PANTHER" id="PTHR12053:SF3">
    <property type="entry name" value="CARBOXYPEPTIDASE Q"/>
    <property type="match status" value="1"/>
</dbReference>
<evidence type="ECO:0000256" key="5">
    <source>
        <dbReference type="ARBA" id="ARBA00022723"/>
    </source>
</evidence>
<evidence type="ECO:0000256" key="7">
    <source>
        <dbReference type="ARBA" id="ARBA00022801"/>
    </source>
</evidence>
<protein>
    <submittedName>
        <fullName evidence="13">Uncharacterized protein</fullName>
    </submittedName>
</protein>
<keyword evidence="11" id="KW-0325">Glycoprotein</keyword>
<dbReference type="GO" id="GO:0046872">
    <property type="term" value="F:metal ion binding"/>
    <property type="evidence" value="ECO:0007669"/>
    <property type="project" value="UniProtKB-KW"/>
</dbReference>
<reference evidence="13" key="1">
    <citation type="journal article" date="2010" name="Nature">
        <title>The sequence and de novo assembly of the giant panda genome.</title>
        <authorList>
            <person name="Li R."/>
            <person name="Fan W."/>
            <person name="Tian G."/>
            <person name="Zhu H."/>
            <person name="He L."/>
            <person name="Cai J."/>
            <person name="Huang Q."/>
            <person name="Cai Q."/>
            <person name="Li B."/>
            <person name="Bai Y."/>
            <person name="Zhang Z."/>
            <person name="Zhang Y."/>
            <person name="Wang W."/>
            <person name="Li J."/>
            <person name="Wei F."/>
            <person name="Li H."/>
            <person name="Jian M."/>
            <person name="Li J."/>
            <person name="Zhang Z."/>
            <person name="Nielsen R."/>
            <person name="Li D."/>
            <person name="Gu W."/>
            <person name="Yang Z."/>
            <person name="Xuan Z."/>
            <person name="Ryder O.A."/>
            <person name="Leung F.C."/>
            <person name="Zhou Y."/>
            <person name="Cao J."/>
            <person name="Sun X."/>
            <person name="Fu Y."/>
            <person name="Fang X."/>
            <person name="Guo X."/>
            <person name="Wang B."/>
            <person name="Hou R."/>
            <person name="Shen F."/>
            <person name="Mu B."/>
            <person name="Ni P."/>
            <person name="Lin R."/>
            <person name="Qian W."/>
            <person name="Wang G."/>
            <person name="Yu C."/>
            <person name="Nie W."/>
            <person name="Wang J."/>
            <person name="Wu Z."/>
            <person name="Liang H."/>
            <person name="Min J."/>
            <person name="Wu Q."/>
            <person name="Cheng S."/>
            <person name="Ruan J."/>
            <person name="Wang M."/>
            <person name="Shi Z."/>
            <person name="Wen M."/>
            <person name="Liu B."/>
            <person name="Ren X."/>
            <person name="Zheng H."/>
            <person name="Dong D."/>
            <person name="Cook K."/>
            <person name="Shan G."/>
            <person name="Zhang H."/>
            <person name="Kosiol C."/>
            <person name="Xie X."/>
            <person name="Lu Z."/>
            <person name="Zheng H."/>
            <person name="Li Y."/>
            <person name="Steiner C.C."/>
            <person name="Lam T.T."/>
            <person name="Lin S."/>
            <person name="Zhang Q."/>
            <person name="Li G."/>
            <person name="Tian J."/>
            <person name="Gong T."/>
            <person name="Liu H."/>
            <person name="Zhang D."/>
            <person name="Fang L."/>
            <person name="Ye C."/>
            <person name="Zhang J."/>
            <person name="Hu W."/>
            <person name="Xu A."/>
            <person name="Ren Y."/>
            <person name="Zhang G."/>
            <person name="Bruford M.W."/>
            <person name="Li Q."/>
            <person name="Ma L."/>
            <person name="Guo Y."/>
            <person name="An N."/>
            <person name="Hu Y."/>
            <person name="Zheng Y."/>
            <person name="Shi Y."/>
            <person name="Li Z."/>
            <person name="Liu Q."/>
            <person name="Chen Y."/>
            <person name="Zhao J."/>
            <person name="Qu N."/>
            <person name="Zhao S."/>
            <person name="Tian F."/>
            <person name="Wang X."/>
            <person name="Wang H."/>
            <person name="Xu L."/>
            <person name="Liu X."/>
            <person name="Vinar T."/>
            <person name="Wang Y."/>
            <person name="Lam T.W."/>
            <person name="Yiu S.M."/>
            <person name="Liu S."/>
            <person name="Zhang H."/>
            <person name="Li D."/>
            <person name="Huang Y."/>
            <person name="Wang X."/>
            <person name="Yang G."/>
            <person name="Jiang Z."/>
            <person name="Wang J."/>
            <person name="Qin N."/>
            <person name="Li L."/>
            <person name="Li J."/>
            <person name="Bolund L."/>
            <person name="Kristiansen K."/>
            <person name="Wong G.K."/>
            <person name="Olson M."/>
            <person name="Zhang X."/>
            <person name="Li S."/>
            <person name="Yang H."/>
            <person name="Wang J."/>
            <person name="Wang J."/>
        </authorList>
    </citation>
    <scope>NUCLEOTIDE SEQUENCE [LARGE SCALE GENOMIC DNA]</scope>
</reference>
<evidence type="ECO:0000256" key="3">
    <source>
        <dbReference type="ARBA" id="ARBA00022525"/>
    </source>
</evidence>
<evidence type="ECO:0000256" key="4">
    <source>
        <dbReference type="ARBA" id="ARBA00022670"/>
    </source>
</evidence>
<sequence length="133" mass="14471">MNLVAVLQREWEETVGDCSDSKGLKYGSHSAVGMEWRGRFDGLVFSVLFQDLLCPGTLVIVALTQQVSHPQLPIQGGAGLRPKRTLRLVLWTAEEQGGIGGFQYYQSHKASPSQHPLQKPSSSGPIAENALVN</sequence>
<keyword evidence="3" id="KW-0964">Secreted</keyword>
<evidence type="ECO:0000256" key="8">
    <source>
        <dbReference type="ARBA" id="ARBA00022833"/>
    </source>
</evidence>
<evidence type="ECO:0000256" key="2">
    <source>
        <dbReference type="ARBA" id="ARBA00010918"/>
    </source>
</evidence>
<keyword evidence="7" id="KW-0378">Hydrolase</keyword>
<dbReference type="GO" id="GO:0006590">
    <property type="term" value="P:thyroid hormone generation"/>
    <property type="evidence" value="ECO:0007669"/>
    <property type="project" value="TreeGrafter"/>
</dbReference>
<dbReference type="PANTHER" id="PTHR12053">
    <property type="entry name" value="PROTEASE FAMILY M28 PLASMA GLUTAMATE CARBOXYPEPTIDASE-RELATED"/>
    <property type="match status" value="1"/>
</dbReference>
<evidence type="ECO:0000256" key="10">
    <source>
        <dbReference type="ARBA" id="ARBA00023145"/>
    </source>
</evidence>
<keyword evidence="9" id="KW-0482">Metalloprotease</keyword>
<evidence type="ECO:0000313" key="13">
    <source>
        <dbReference type="EMBL" id="EFB18314.1"/>
    </source>
</evidence>